<keyword evidence="3" id="KW-1185">Reference proteome</keyword>
<sequence>MTEAHSPGADATAGEMSPEVCDVCIVGAGITGLNALYVAGRYLSREQRVILVDRRRRVGGMWVDTYPYVRLHQPYRMFTAGDIDWTLDRSPSYLATKDEVLAHFQHCLDVIRERVWVDAFFGWSFEAAEETADGVRITCTSPDGHRRVVLARRLIKAYGLGISPNDPLPVSSSRVRSVSPDTCDVRVGEIGASDTPVWVIGGGKTAMDTAYALVTQHPGREVNVVAGTGTFFSCRDQMFQRGVGRWWRGALPNAVAAETARRFDGSNEVEVARWYSRTHGASPTPVARNFLLGVLSDTESAAITAGLNEVVMDHFVDAVDRDGATELVLRSGTTRTIEPGSWVVNCTGYFKIDQPYEPYVSDTGSVVTVQARSAVLHLPAFMGYHLAHLMFSGRIRDVPLYEIDLGNLLRNGGKPAFSYTLMALAMYNLGLLADALPAGSFRNCGLDFDRWYPLHRRLMGTVRFLVATHRDREHNRRTLDTVRERFDIRCGPLIQV</sequence>
<accession>A0ABT6MKG5</accession>
<dbReference type="Pfam" id="PF07992">
    <property type="entry name" value="Pyr_redox_2"/>
    <property type="match status" value="1"/>
</dbReference>
<dbReference type="InterPro" id="IPR036188">
    <property type="entry name" value="FAD/NAD-bd_sf"/>
</dbReference>
<gene>
    <name evidence="2" type="ORF">M2280_005971</name>
</gene>
<protein>
    <recommendedName>
        <fullName evidence="1">FAD/NAD(P)-binding domain-containing protein</fullName>
    </recommendedName>
</protein>
<proteinExistence type="predicted"/>
<evidence type="ECO:0000259" key="1">
    <source>
        <dbReference type="Pfam" id="PF07992"/>
    </source>
</evidence>
<evidence type="ECO:0000313" key="3">
    <source>
        <dbReference type="Proteomes" id="UP001160334"/>
    </source>
</evidence>
<evidence type="ECO:0000313" key="2">
    <source>
        <dbReference type="EMBL" id="MDH6284710.1"/>
    </source>
</evidence>
<name>A0ABT6MKG5_9NOCA</name>
<feature type="domain" description="FAD/NAD(P)-binding" evidence="1">
    <location>
        <begin position="22"/>
        <end position="239"/>
    </location>
</feature>
<comment type="caution">
    <text evidence="2">The sequence shown here is derived from an EMBL/GenBank/DDBJ whole genome shotgun (WGS) entry which is preliminary data.</text>
</comment>
<dbReference type="InterPro" id="IPR023753">
    <property type="entry name" value="FAD/NAD-binding_dom"/>
</dbReference>
<reference evidence="2 3" key="1">
    <citation type="submission" date="2023-04" db="EMBL/GenBank/DDBJ databases">
        <title>Forest soil microbial communities from Buena Vista Peninsula, Colon Province, Panama.</title>
        <authorList>
            <person name="Bouskill N."/>
        </authorList>
    </citation>
    <scope>NUCLEOTIDE SEQUENCE [LARGE SCALE GENOMIC DNA]</scope>
    <source>
        <strain evidence="2 3">CFH S0262</strain>
    </source>
</reference>
<dbReference type="SUPFAM" id="SSF51905">
    <property type="entry name" value="FAD/NAD(P)-binding domain"/>
    <property type="match status" value="2"/>
</dbReference>
<organism evidence="2 3">
    <name type="scientific">Prescottella agglutinans</name>
    <dbReference type="NCBI Taxonomy" id="1644129"/>
    <lineage>
        <taxon>Bacteria</taxon>
        <taxon>Bacillati</taxon>
        <taxon>Actinomycetota</taxon>
        <taxon>Actinomycetes</taxon>
        <taxon>Mycobacteriales</taxon>
        <taxon>Nocardiaceae</taxon>
        <taxon>Prescottella</taxon>
    </lineage>
</organism>
<dbReference type="EMBL" id="JARXVC010000026">
    <property type="protein sequence ID" value="MDH6284710.1"/>
    <property type="molecule type" value="Genomic_DNA"/>
</dbReference>
<dbReference type="Gene3D" id="3.50.50.60">
    <property type="entry name" value="FAD/NAD(P)-binding domain"/>
    <property type="match status" value="1"/>
</dbReference>
<dbReference type="Proteomes" id="UP001160334">
    <property type="component" value="Unassembled WGS sequence"/>
</dbReference>